<dbReference type="AlphaFoldDB" id="A0AAE0JLB3"/>
<dbReference type="SUPFAM" id="SSF48371">
    <property type="entry name" value="ARM repeat"/>
    <property type="match status" value="1"/>
</dbReference>
<evidence type="ECO:0000256" key="6">
    <source>
        <dbReference type="ARBA" id="ARBA00024912"/>
    </source>
</evidence>
<organism evidence="10 11">
    <name type="scientific">Neurospora tetraspora</name>
    <dbReference type="NCBI Taxonomy" id="94610"/>
    <lineage>
        <taxon>Eukaryota</taxon>
        <taxon>Fungi</taxon>
        <taxon>Dikarya</taxon>
        <taxon>Ascomycota</taxon>
        <taxon>Pezizomycotina</taxon>
        <taxon>Sordariomycetes</taxon>
        <taxon>Sordariomycetidae</taxon>
        <taxon>Sordariales</taxon>
        <taxon>Sordariaceae</taxon>
        <taxon>Neurospora</taxon>
    </lineage>
</organism>
<feature type="region of interest" description="Disordered" evidence="8">
    <location>
        <begin position="17"/>
        <end position="65"/>
    </location>
</feature>
<feature type="repeat" description="ARM" evidence="7">
    <location>
        <begin position="166"/>
        <end position="194"/>
    </location>
</feature>
<dbReference type="InterPro" id="IPR011989">
    <property type="entry name" value="ARM-like"/>
</dbReference>
<dbReference type="Proteomes" id="UP001278500">
    <property type="component" value="Unassembled WGS sequence"/>
</dbReference>
<evidence type="ECO:0000256" key="8">
    <source>
        <dbReference type="SAM" id="MobiDB-lite"/>
    </source>
</evidence>
<dbReference type="InterPro" id="IPR050693">
    <property type="entry name" value="Hsp70_NEF-Inhibitors"/>
</dbReference>
<evidence type="ECO:0000256" key="5">
    <source>
        <dbReference type="ARBA" id="ARBA00022845"/>
    </source>
</evidence>
<dbReference type="Pfam" id="PF08609">
    <property type="entry name" value="Fes1"/>
    <property type="match status" value="1"/>
</dbReference>
<accession>A0AAE0JLB3</accession>
<keyword evidence="5" id="KW-0810">Translation regulation</keyword>
<dbReference type="PROSITE" id="PS50176">
    <property type="entry name" value="ARM_REPEAT"/>
    <property type="match status" value="1"/>
</dbReference>
<comment type="function">
    <text evidence="6">Functions as a nucleotide exchange factor (NEF) for Hsp70 chaperones which accelerates the release of ADP. Required for fully efficient Hsp70-mediated folding of proteins.</text>
</comment>
<feature type="compositionally biased region" description="Low complexity" evidence="8">
    <location>
        <begin position="17"/>
        <end position="36"/>
    </location>
</feature>
<dbReference type="RefSeq" id="XP_062685047.1">
    <property type="nucleotide sequence ID" value="XM_062824157.1"/>
</dbReference>
<dbReference type="InterPro" id="IPR016024">
    <property type="entry name" value="ARM-type_fold"/>
</dbReference>
<dbReference type="SMART" id="SM00185">
    <property type="entry name" value="ARM"/>
    <property type="match status" value="2"/>
</dbReference>
<evidence type="ECO:0000313" key="11">
    <source>
        <dbReference type="Proteomes" id="UP001278500"/>
    </source>
</evidence>
<keyword evidence="11" id="KW-1185">Reference proteome</keyword>
<comment type="caution">
    <text evidence="10">The sequence shown here is derived from an EMBL/GenBank/DDBJ whole genome shotgun (WGS) entry which is preliminary data.</text>
</comment>
<dbReference type="Gene3D" id="1.25.10.10">
    <property type="entry name" value="Leucine-rich Repeat Variant"/>
    <property type="match status" value="1"/>
</dbReference>
<keyword evidence="4" id="KW-0677">Repeat</keyword>
<sequence length="255" mass="27311">MEKNLNQLLKWSIEAQAAASAGQSHHSHGTSSPGASNNGPATGTGAVATSPAPQATGPGPRPIDPEVLASLFGGPSEAELMKAAMEVITDPSPETTLENKLIAFDNFEQLIENLDNANLLEKLDLWSPLLSLLEHEDEDMRFHAAWCVGTAVQNNEKTQERLLAMGGVPKLVDLAMKEGESEKVRRKATYALSSAVRNYQPAMDVAAEEMHKRGHEVLVNNGTKVDAADMDKVDEVIEHLRGKAKAEAKAEATAA</sequence>
<dbReference type="EMBL" id="JAUEPP010000002">
    <property type="protein sequence ID" value="KAK3351752.1"/>
    <property type="molecule type" value="Genomic_DNA"/>
</dbReference>
<comment type="subcellular location">
    <subcellularLocation>
        <location evidence="1">Cytoplasm</location>
    </subcellularLocation>
</comment>
<proteinExistence type="inferred from homology"/>
<dbReference type="InterPro" id="IPR000225">
    <property type="entry name" value="Armadillo"/>
</dbReference>
<gene>
    <name evidence="10" type="ORF">B0H65DRAFT_418692</name>
</gene>
<dbReference type="InterPro" id="IPR013918">
    <property type="entry name" value="Nucleotide_exch_fac_Fes1"/>
</dbReference>
<keyword evidence="3" id="KW-0963">Cytoplasm</keyword>
<evidence type="ECO:0000259" key="9">
    <source>
        <dbReference type="Pfam" id="PF08609"/>
    </source>
</evidence>
<name>A0AAE0JLB3_9PEZI</name>
<comment type="similarity">
    <text evidence="2">Belongs to the FES1 family.</text>
</comment>
<feature type="domain" description="Nucleotide exchange factor Fes1" evidence="9">
    <location>
        <begin position="5"/>
        <end position="120"/>
    </location>
</feature>
<reference evidence="10" key="1">
    <citation type="journal article" date="2023" name="Mol. Phylogenet. Evol.">
        <title>Genome-scale phylogeny and comparative genomics of the fungal order Sordariales.</title>
        <authorList>
            <person name="Hensen N."/>
            <person name="Bonometti L."/>
            <person name="Westerberg I."/>
            <person name="Brannstrom I.O."/>
            <person name="Guillou S."/>
            <person name="Cros-Aarteil S."/>
            <person name="Calhoun S."/>
            <person name="Haridas S."/>
            <person name="Kuo A."/>
            <person name="Mondo S."/>
            <person name="Pangilinan J."/>
            <person name="Riley R."/>
            <person name="LaButti K."/>
            <person name="Andreopoulos B."/>
            <person name="Lipzen A."/>
            <person name="Chen C."/>
            <person name="Yan M."/>
            <person name="Daum C."/>
            <person name="Ng V."/>
            <person name="Clum A."/>
            <person name="Steindorff A."/>
            <person name="Ohm R.A."/>
            <person name="Martin F."/>
            <person name="Silar P."/>
            <person name="Natvig D.O."/>
            <person name="Lalanne C."/>
            <person name="Gautier V."/>
            <person name="Ament-Velasquez S.L."/>
            <person name="Kruys A."/>
            <person name="Hutchinson M.I."/>
            <person name="Powell A.J."/>
            <person name="Barry K."/>
            <person name="Miller A.N."/>
            <person name="Grigoriev I.V."/>
            <person name="Debuchy R."/>
            <person name="Gladieux P."/>
            <person name="Hiltunen Thoren M."/>
            <person name="Johannesson H."/>
        </authorList>
    </citation>
    <scope>NUCLEOTIDE SEQUENCE</scope>
    <source>
        <strain evidence="10">CBS 560.94</strain>
    </source>
</reference>
<dbReference type="GO" id="GO:0005783">
    <property type="term" value="C:endoplasmic reticulum"/>
    <property type="evidence" value="ECO:0007669"/>
    <property type="project" value="TreeGrafter"/>
</dbReference>
<evidence type="ECO:0000256" key="3">
    <source>
        <dbReference type="ARBA" id="ARBA00022490"/>
    </source>
</evidence>
<evidence type="ECO:0000256" key="1">
    <source>
        <dbReference type="ARBA" id="ARBA00004496"/>
    </source>
</evidence>
<evidence type="ECO:0000256" key="7">
    <source>
        <dbReference type="PROSITE-ProRule" id="PRU00259"/>
    </source>
</evidence>
<dbReference type="GeneID" id="87861311"/>
<protein>
    <submittedName>
        <fullName evidence="10">Nucleotide exchange factor Fes1-domain-containing protein</fullName>
    </submittedName>
</protein>
<dbReference type="FunFam" id="1.25.10.10:FF:000434">
    <property type="entry name" value="Hsp70 nucleotide exchange factor fes1"/>
    <property type="match status" value="1"/>
</dbReference>
<evidence type="ECO:0000256" key="4">
    <source>
        <dbReference type="ARBA" id="ARBA00022737"/>
    </source>
</evidence>
<dbReference type="GO" id="GO:0006417">
    <property type="term" value="P:regulation of translation"/>
    <property type="evidence" value="ECO:0007669"/>
    <property type="project" value="UniProtKB-KW"/>
</dbReference>
<dbReference type="GO" id="GO:0000774">
    <property type="term" value="F:adenyl-nucleotide exchange factor activity"/>
    <property type="evidence" value="ECO:0007669"/>
    <property type="project" value="TreeGrafter"/>
</dbReference>
<evidence type="ECO:0000256" key="2">
    <source>
        <dbReference type="ARBA" id="ARBA00011045"/>
    </source>
</evidence>
<dbReference type="PANTHER" id="PTHR19316">
    <property type="entry name" value="PROTEIN FOLDING REGULATOR"/>
    <property type="match status" value="1"/>
</dbReference>
<reference evidence="10" key="2">
    <citation type="submission" date="2023-06" db="EMBL/GenBank/DDBJ databases">
        <authorList>
            <consortium name="Lawrence Berkeley National Laboratory"/>
            <person name="Haridas S."/>
            <person name="Hensen N."/>
            <person name="Bonometti L."/>
            <person name="Westerberg I."/>
            <person name="Brannstrom I.O."/>
            <person name="Guillou S."/>
            <person name="Cros-Aarteil S."/>
            <person name="Calhoun S."/>
            <person name="Kuo A."/>
            <person name="Mondo S."/>
            <person name="Pangilinan J."/>
            <person name="Riley R."/>
            <person name="Labutti K."/>
            <person name="Andreopoulos B."/>
            <person name="Lipzen A."/>
            <person name="Chen C."/>
            <person name="Yanf M."/>
            <person name="Daum C."/>
            <person name="Ng V."/>
            <person name="Clum A."/>
            <person name="Steindorff A."/>
            <person name="Ohm R."/>
            <person name="Martin F."/>
            <person name="Silar P."/>
            <person name="Natvig D."/>
            <person name="Lalanne C."/>
            <person name="Gautier V."/>
            <person name="Ament-Velasquez S.L."/>
            <person name="Kruys A."/>
            <person name="Hutchinson M.I."/>
            <person name="Powell A.J."/>
            <person name="Barry K."/>
            <person name="Miller A.N."/>
            <person name="Grigoriev I.V."/>
            <person name="Debuchy R."/>
            <person name="Gladieux P."/>
            <person name="Thoren M.H."/>
            <person name="Johannesson H."/>
        </authorList>
    </citation>
    <scope>NUCLEOTIDE SEQUENCE</scope>
    <source>
        <strain evidence="10">CBS 560.94</strain>
    </source>
</reference>
<evidence type="ECO:0000313" key="10">
    <source>
        <dbReference type="EMBL" id="KAK3351752.1"/>
    </source>
</evidence>
<dbReference type="PANTHER" id="PTHR19316:SF18">
    <property type="entry name" value="HSP70-BINDING PROTEIN 1"/>
    <property type="match status" value="1"/>
</dbReference>